<evidence type="ECO:0000313" key="2">
    <source>
        <dbReference type="WBParaSite" id="PEQ_0000022601-mRNA-1"/>
    </source>
</evidence>
<sequence length="57" mass="6474">MLRAKLNDDKMNTAMRNQELQVGDFIVRTTQPRPSDPREIVISVRVSVDESDPMAVC</sequence>
<protein>
    <submittedName>
        <fullName evidence="2">SH2 domain-containing protein</fullName>
    </submittedName>
</protein>
<accession>A0A914R6C7</accession>
<dbReference type="WBParaSite" id="PEQ_0000022601-mRNA-1">
    <property type="protein sequence ID" value="PEQ_0000022601-mRNA-1"/>
    <property type="gene ID" value="PEQ_0000022601"/>
</dbReference>
<keyword evidence="1" id="KW-1185">Reference proteome</keyword>
<name>A0A914R6C7_PAREQ</name>
<organism evidence="1 2">
    <name type="scientific">Parascaris equorum</name>
    <name type="common">Equine roundworm</name>
    <dbReference type="NCBI Taxonomy" id="6256"/>
    <lineage>
        <taxon>Eukaryota</taxon>
        <taxon>Metazoa</taxon>
        <taxon>Ecdysozoa</taxon>
        <taxon>Nematoda</taxon>
        <taxon>Chromadorea</taxon>
        <taxon>Rhabditida</taxon>
        <taxon>Spirurina</taxon>
        <taxon>Ascaridomorpha</taxon>
        <taxon>Ascaridoidea</taxon>
        <taxon>Ascarididae</taxon>
        <taxon>Parascaris</taxon>
    </lineage>
</organism>
<proteinExistence type="predicted"/>
<reference evidence="2" key="1">
    <citation type="submission" date="2022-11" db="UniProtKB">
        <authorList>
            <consortium name="WormBaseParasite"/>
        </authorList>
    </citation>
    <scope>IDENTIFICATION</scope>
</reference>
<dbReference type="AlphaFoldDB" id="A0A914R6C7"/>
<evidence type="ECO:0000313" key="1">
    <source>
        <dbReference type="Proteomes" id="UP000887564"/>
    </source>
</evidence>
<dbReference type="Proteomes" id="UP000887564">
    <property type="component" value="Unplaced"/>
</dbReference>